<evidence type="ECO:0000256" key="6">
    <source>
        <dbReference type="SAM" id="Phobius"/>
    </source>
</evidence>
<dbReference type="InterPro" id="IPR036259">
    <property type="entry name" value="MFS_trans_sf"/>
</dbReference>
<proteinExistence type="predicted"/>
<evidence type="ECO:0000313" key="8">
    <source>
        <dbReference type="Proteomes" id="UP000019112"/>
    </source>
</evidence>
<feature type="transmembrane region" description="Helical" evidence="6">
    <location>
        <begin position="337"/>
        <end position="360"/>
    </location>
</feature>
<dbReference type="GO" id="GO:0016020">
    <property type="term" value="C:membrane"/>
    <property type="evidence" value="ECO:0007669"/>
    <property type="project" value="UniProtKB-SubCell"/>
</dbReference>
<feature type="transmembrane region" description="Helical" evidence="6">
    <location>
        <begin position="210"/>
        <end position="230"/>
    </location>
</feature>
<evidence type="ECO:0000256" key="5">
    <source>
        <dbReference type="ARBA" id="ARBA00023136"/>
    </source>
</evidence>
<feature type="transmembrane region" description="Helical" evidence="6">
    <location>
        <begin position="158"/>
        <end position="177"/>
    </location>
</feature>
<reference evidence="7 8" key="1">
    <citation type="journal article" date="2014" name="FEMS Microbiol. Lett.">
        <title>Draft genome sequences of three Holospora species (Holospora obtusa, Holospora undulata, and Holospora elegans), endonuclear symbiotic bacteria of the ciliate Paramecium caudatum.</title>
        <authorList>
            <person name="Dohra H."/>
            <person name="Tanaka K."/>
            <person name="Suzuki T."/>
            <person name="Fujishima M."/>
            <person name="Suzuki H."/>
        </authorList>
    </citation>
    <scope>NUCLEOTIDE SEQUENCE [LARGE SCALE GENOMIC DNA]</scope>
    <source>
        <strain evidence="7 8">F1</strain>
    </source>
</reference>
<keyword evidence="2" id="KW-0813">Transport</keyword>
<comment type="caution">
    <text evidence="7">The sequence shown here is derived from an EMBL/GenBank/DDBJ whole genome shotgun (WGS) entry which is preliminary data.</text>
</comment>
<evidence type="ECO:0000256" key="3">
    <source>
        <dbReference type="ARBA" id="ARBA00022692"/>
    </source>
</evidence>
<dbReference type="SUPFAM" id="SSF103473">
    <property type="entry name" value="MFS general substrate transporter"/>
    <property type="match status" value="1"/>
</dbReference>
<evidence type="ECO:0000256" key="1">
    <source>
        <dbReference type="ARBA" id="ARBA00004141"/>
    </source>
</evidence>
<feature type="transmembrane region" description="Helical" evidence="6">
    <location>
        <begin position="366"/>
        <end position="385"/>
    </location>
</feature>
<evidence type="ECO:0000313" key="7">
    <source>
        <dbReference type="EMBL" id="ETZ07456.1"/>
    </source>
</evidence>
<name>W6TEV6_HOLOB</name>
<dbReference type="Gene3D" id="1.20.1250.20">
    <property type="entry name" value="MFS general substrate transporter like domains"/>
    <property type="match status" value="1"/>
</dbReference>
<keyword evidence="4 6" id="KW-1133">Transmembrane helix</keyword>
<dbReference type="InterPro" id="IPR004752">
    <property type="entry name" value="AmpG_permease/AT-1"/>
</dbReference>
<organism evidence="7 8">
    <name type="scientific">Holospora obtusa F1</name>
    <dbReference type="NCBI Taxonomy" id="1399147"/>
    <lineage>
        <taxon>Bacteria</taxon>
        <taxon>Pseudomonadati</taxon>
        <taxon>Pseudomonadota</taxon>
        <taxon>Alphaproteobacteria</taxon>
        <taxon>Holosporales</taxon>
        <taxon>Holosporaceae</taxon>
        <taxon>Holospora</taxon>
    </lineage>
</organism>
<keyword evidence="8" id="KW-1185">Reference proteome</keyword>
<evidence type="ECO:0000256" key="2">
    <source>
        <dbReference type="ARBA" id="ARBA00022448"/>
    </source>
</evidence>
<gene>
    <name evidence="7" type="ORF">P618_200348</name>
</gene>
<accession>W6TEV6</accession>
<feature type="transmembrane region" description="Helical" evidence="6">
    <location>
        <begin position="250"/>
        <end position="267"/>
    </location>
</feature>
<evidence type="ECO:0000256" key="4">
    <source>
        <dbReference type="ARBA" id="ARBA00022989"/>
    </source>
</evidence>
<dbReference type="Proteomes" id="UP000019112">
    <property type="component" value="Unassembled WGS sequence"/>
</dbReference>
<dbReference type="AlphaFoldDB" id="W6TEV6"/>
<protein>
    <submittedName>
        <fullName evidence="7">Transporter AmpG 3</fullName>
    </submittedName>
</protein>
<dbReference type="STRING" id="1399147.P618_200348"/>
<feature type="transmembrane region" description="Helical" evidence="6">
    <location>
        <begin position="132"/>
        <end position="152"/>
    </location>
</feature>
<feature type="transmembrane region" description="Helical" evidence="6">
    <location>
        <begin position="276"/>
        <end position="294"/>
    </location>
</feature>
<feature type="transmembrane region" description="Helical" evidence="6">
    <location>
        <begin position="91"/>
        <end position="111"/>
    </location>
</feature>
<keyword evidence="5 6" id="KW-0472">Membrane</keyword>
<dbReference type="eggNOG" id="COG2814">
    <property type="taxonomic scope" value="Bacteria"/>
</dbReference>
<dbReference type="PANTHER" id="PTHR12778:SF10">
    <property type="entry name" value="MAJOR FACILITATOR SUPERFAMILY DOMAIN-CONTAINING PROTEIN 3"/>
    <property type="match status" value="1"/>
</dbReference>
<sequence>MSGIPYFWISLTLPLCIANQAKQAEYFKGLSILFLPYVFKPLFAAVLHILEKLLIRHHFIKYSVLSAQAVIVFCLYQSAQYTNPFQFEKLWMFGIIIACFGAIQDIVSEGYRIEISKTCSFSVRNLFGNQTGFRIAGFFVSSGALGIAHYGSWKISSYVIMIGLMISMIVIMMDPLFSVSFSTKDLKLQSYWCALKDEFKDMFFQNRIPFWVFIHLFSYKVIDAFIRWILPLFLYSQGYSNIELMYADKGMGWIGFLLGGFFAHKSLQYASLKQSLLGWGIVQTVGYSTYLLQWNTGKHMGLIFFNAFIHQILSGSGNILIWIYISNYCRSSHTMMRYSIISAYFTLDRLCVVWCASWLYGNTNPGLFFVLGILFSACSVLTFLYPKK</sequence>
<feature type="transmembrane region" description="Helical" evidence="6">
    <location>
        <begin position="300"/>
        <end position="325"/>
    </location>
</feature>
<comment type="subcellular location">
    <subcellularLocation>
        <location evidence="1">Membrane</location>
        <topology evidence="1">Multi-pass membrane protein</topology>
    </subcellularLocation>
</comment>
<feature type="transmembrane region" description="Helical" evidence="6">
    <location>
        <begin position="62"/>
        <end position="79"/>
    </location>
</feature>
<feature type="transmembrane region" description="Helical" evidence="6">
    <location>
        <begin position="33"/>
        <end position="50"/>
    </location>
</feature>
<dbReference type="EMBL" id="AWTR02000043">
    <property type="protein sequence ID" value="ETZ07456.1"/>
    <property type="molecule type" value="Genomic_DNA"/>
</dbReference>
<dbReference type="PANTHER" id="PTHR12778">
    <property type="entry name" value="SOLUTE CARRIER FAMILY 33 ACETYL-COA TRANSPORTER -RELATED"/>
    <property type="match status" value="1"/>
</dbReference>
<keyword evidence="3 6" id="KW-0812">Transmembrane</keyword>